<dbReference type="Pfam" id="PF01370">
    <property type="entry name" value="Epimerase"/>
    <property type="match status" value="1"/>
</dbReference>
<evidence type="ECO:0000259" key="1">
    <source>
        <dbReference type="Pfam" id="PF01370"/>
    </source>
</evidence>
<proteinExistence type="predicted"/>
<keyword evidence="2" id="KW-0413">Isomerase</keyword>
<comment type="caution">
    <text evidence="2">The sequence shown here is derived from an EMBL/GenBank/DDBJ whole genome shotgun (WGS) entry which is preliminary data.</text>
</comment>
<dbReference type="PANTHER" id="PTHR43245">
    <property type="entry name" value="BIFUNCTIONAL POLYMYXIN RESISTANCE PROTEIN ARNA"/>
    <property type="match status" value="1"/>
</dbReference>
<dbReference type="RefSeq" id="WP_062076272.1">
    <property type="nucleotide sequence ID" value="NZ_BBRC01000025.1"/>
</dbReference>
<dbReference type="InterPro" id="IPR036291">
    <property type="entry name" value="NAD(P)-bd_dom_sf"/>
</dbReference>
<protein>
    <submittedName>
        <fullName evidence="2">UDP-glucose 4-epimerase</fullName>
        <ecNumber evidence="2">5.1.3.2</ecNumber>
    </submittedName>
</protein>
<dbReference type="OrthoDB" id="9801785at2"/>
<accession>A0A7Z0CJ69</accession>
<dbReference type="InterPro" id="IPR050177">
    <property type="entry name" value="Lipid_A_modif_metabolic_enz"/>
</dbReference>
<dbReference type="EMBL" id="JACBZO010000001">
    <property type="protein sequence ID" value="NYI40442.1"/>
    <property type="molecule type" value="Genomic_DNA"/>
</dbReference>
<dbReference type="InterPro" id="IPR001509">
    <property type="entry name" value="Epimerase_deHydtase"/>
</dbReference>
<reference evidence="2 3" key="1">
    <citation type="submission" date="2020-07" db="EMBL/GenBank/DDBJ databases">
        <title>Sequencing the genomes of 1000 actinobacteria strains.</title>
        <authorList>
            <person name="Klenk H.-P."/>
        </authorList>
    </citation>
    <scope>NUCLEOTIDE SEQUENCE [LARGE SCALE GENOMIC DNA]</scope>
    <source>
        <strain evidence="2 3">DSM 19970</strain>
    </source>
</reference>
<sequence>MERTLAVVGARGFLGGAVAHIAARSGWRVQEFTRSAPAIRDGQLHPTAPKWDAVAWCAGAINPHMVQTSSATQDLEPNGVSEFLRALRSAQLTPTFVYASSGGTVYGAPETPPFREDSPTHPANSYGHIKLQTENLILEIAEKPRVLRLSNLYGPRQPSTPGQGVIGHWLRAVAAGDDIAMFGNPTSTRDYVYIEDAAEAVIAAAAVYEVVGGILNVGSGNGTSLGELIDHIEAAIHPRVVTVRREAARPTDTNHSWLDIERARLVLNWSPKVDLDDGIRRAWQYYESLITALPRPSPPSISGPLPNSSE</sequence>
<dbReference type="AlphaFoldDB" id="A0A7Z0CJ69"/>
<dbReference type="SUPFAM" id="SSF51735">
    <property type="entry name" value="NAD(P)-binding Rossmann-fold domains"/>
    <property type="match status" value="1"/>
</dbReference>
<dbReference type="Gene3D" id="3.40.50.720">
    <property type="entry name" value="NAD(P)-binding Rossmann-like Domain"/>
    <property type="match status" value="1"/>
</dbReference>
<keyword evidence="3" id="KW-1185">Reference proteome</keyword>
<evidence type="ECO:0000313" key="3">
    <source>
        <dbReference type="Proteomes" id="UP000547973"/>
    </source>
</evidence>
<feature type="domain" description="NAD-dependent epimerase/dehydratase" evidence="1">
    <location>
        <begin position="7"/>
        <end position="218"/>
    </location>
</feature>
<dbReference type="Proteomes" id="UP000547973">
    <property type="component" value="Unassembled WGS sequence"/>
</dbReference>
<gene>
    <name evidence="2" type="ORF">BKA03_000561</name>
</gene>
<organism evidence="2 3">
    <name type="scientific">Demequina lutea</name>
    <dbReference type="NCBI Taxonomy" id="431489"/>
    <lineage>
        <taxon>Bacteria</taxon>
        <taxon>Bacillati</taxon>
        <taxon>Actinomycetota</taxon>
        <taxon>Actinomycetes</taxon>
        <taxon>Micrococcales</taxon>
        <taxon>Demequinaceae</taxon>
        <taxon>Demequina</taxon>
    </lineage>
</organism>
<dbReference type="EC" id="5.1.3.2" evidence="2"/>
<evidence type="ECO:0000313" key="2">
    <source>
        <dbReference type="EMBL" id="NYI40442.1"/>
    </source>
</evidence>
<name>A0A7Z0CJ69_9MICO</name>
<dbReference type="GO" id="GO:0003978">
    <property type="term" value="F:UDP-glucose 4-epimerase activity"/>
    <property type="evidence" value="ECO:0007669"/>
    <property type="project" value="UniProtKB-EC"/>
</dbReference>
<dbReference type="PANTHER" id="PTHR43245:SF13">
    <property type="entry name" value="UDP-D-APIOSE_UDP-D-XYLOSE SYNTHASE 2"/>
    <property type="match status" value="1"/>
</dbReference>